<protein>
    <recommendedName>
        <fullName evidence="3">Glycoside hydrolase family 5 domain-containing protein</fullName>
    </recommendedName>
</protein>
<keyword evidence="1" id="KW-0614">Plasmid</keyword>
<evidence type="ECO:0000313" key="1">
    <source>
        <dbReference type="EMBL" id="QGY32296.1"/>
    </source>
</evidence>
<evidence type="ECO:0000313" key="2">
    <source>
        <dbReference type="Proteomes" id="UP000502005"/>
    </source>
</evidence>
<gene>
    <name evidence="1" type="ORF">CUN67_25230</name>
</gene>
<name>A0A6B9GGC2_PANCY</name>
<dbReference type="Gene3D" id="3.20.20.80">
    <property type="entry name" value="Glycosidases"/>
    <property type="match status" value="1"/>
</dbReference>
<evidence type="ECO:0008006" key="3">
    <source>
        <dbReference type="Google" id="ProtNLM"/>
    </source>
</evidence>
<dbReference type="AlphaFoldDB" id="A0A6B9GGC2"/>
<organism evidence="1 2">
    <name type="scientific">Pantoea cypripedii</name>
    <name type="common">Pectobacterium cypripedii</name>
    <name type="synonym">Erwinia cypripedii</name>
    <dbReference type="NCBI Taxonomy" id="55209"/>
    <lineage>
        <taxon>Bacteria</taxon>
        <taxon>Pseudomonadati</taxon>
        <taxon>Pseudomonadota</taxon>
        <taxon>Gammaproteobacteria</taxon>
        <taxon>Enterobacterales</taxon>
        <taxon>Erwiniaceae</taxon>
        <taxon>Pantoea</taxon>
    </lineage>
</organism>
<dbReference type="InterPro" id="IPR051923">
    <property type="entry name" value="Glycosyl_Hydrolase_39"/>
</dbReference>
<reference evidence="1 2" key="1">
    <citation type="submission" date="2017-11" db="EMBL/GenBank/DDBJ databases">
        <title>Genome sequence of Pantoea cypripedii NE1.</title>
        <authorList>
            <person name="Nascimento F.X."/>
        </authorList>
    </citation>
    <scope>NUCLEOTIDE SEQUENCE [LARGE SCALE GENOMIC DNA]</scope>
    <source>
        <strain evidence="1 2">NE1</strain>
        <plasmid evidence="2">pne1b</plasmid>
    </source>
</reference>
<sequence length="336" mass="38611">MFIKRFLILIYFFLLLLPLSSGAFTLGVNIRVFNSNKEAIKENLDIIKSLNIKSVRVDMPWKIVEKTKGQLVIPDNWDYFVDYANSIGLNVLCILDYGNQFYDHGDKPRSKEAISGFVNYINFLTSHYREKIKYYQVWNEWNGKVGNTTPGTVDEYKNIVRSAYPVIKSNAPQSIVITGSFSSAAFNKAIGIENRGDYLRDYLTPDMANFTDAIAVHPYTTYRKYPFDQYSYYLRQIRYAYNLVKENPYFKSKQVFITEIGWSTSISPFSVSLLSQSKLLNESLCDARKAGYAGVFVYKFNDSKSFSNETEDGFGILYDNLRKKPAANMIGNLQCN</sequence>
<dbReference type="PANTHER" id="PTHR12631:SF10">
    <property type="entry name" value="BETA-XYLOSIDASE-LIKE PROTEIN-RELATED"/>
    <property type="match status" value="1"/>
</dbReference>
<dbReference type="InterPro" id="IPR017853">
    <property type="entry name" value="GH"/>
</dbReference>
<dbReference type="EMBL" id="CP024770">
    <property type="protein sequence ID" value="QGY32296.1"/>
    <property type="molecule type" value="Genomic_DNA"/>
</dbReference>
<dbReference type="Proteomes" id="UP000502005">
    <property type="component" value="Plasmid pNE1B"/>
</dbReference>
<geneLocation type="plasmid" evidence="2">
    <name>pne1b</name>
</geneLocation>
<dbReference type="SUPFAM" id="SSF51445">
    <property type="entry name" value="(Trans)glycosidases"/>
    <property type="match status" value="1"/>
</dbReference>
<accession>A0A6B9GGC2</accession>
<dbReference type="PANTHER" id="PTHR12631">
    <property type="entry name" value="ALPHA-L-IDURONIDASE"/>
    <property type="match status" value="1"/>
</dbReference>
<dbReference type="GO" id="GO:0004553">
    <property type="term" value="F:hydrolase activity, hydrolyzing O-glycosyl compounds"/>
    <property type="evidence" value="ECO:0007669"/>
    <property type="project" value="TreeGrafter"/>
</dbReference>
<proteinExistence type="predicted"/>